<evidence type="ECO:0000256" key="1">
    <source>
        <dbReference type="ARBA" id="ARBA00022553"/>
    </source>
</evidence>
<keyword evidence="1" id="KW-0597">Phosphoprotein</keyword>
<dbReference type="EMBL" id="JAULJE010000007">
    <property type="protein sequence ID" value="KAK1341271.1"/>
    <property type="molecule type" value="Genomic_DNA"/>
</dbReference>
<dbReference type="GO" id="GO:0005198">
    <property type="term" value="F:structural molecule activity"/>
    <property type="evidence" value="ECO:0007669"/>
    <property type="project" value="InterPro"/>
</dbReference>
<dbReference type="PANTHER" id="PTHR23239">
    <property type="entry name" value="INTERMEDIATE FILAMENT"/>
    <property type="match status" value="1"/>
</dbReference>
<keyword evidence="2" id="KW-0416">Keratin</keyword>
<proteinExistence type="predicted"/>
<organism evidence="3 4">
    <name type="scientific">Cnephaeus nilssonii</name>
    <name type="common">Northern bat</name>
    <name type="synonym">Eptesicus nilssonii</name>
    <dbReference type="NCBI Taxonomy" id="3371016"/>
    <lineage>
        <taxon>Eukaryota</taxon>
        <taxon>Metazoa</taxon>
        <taxon>Chordata</taxon>
        <taxon>Craniata</taxon>
        <taxon>Vertebrata</taxon>
        <taxon>Euteleostomi</taxon>
        <taxon>Mammalia</taxon>
        <taxon>Eutheria</taxon>
        <taxon>Laurasiatheria</taxon>
        <taxon>Chiroptera</taxon>
        <taxon>Yangochiroptera</taxon>
        <taxon>Vespertilionidae</taxon>
        <taxon>Cnephaeus</taxon>
    </lineage>
</organism>
<accession>A0AA40I2A3</accession>
<dbReference type="Proteomes" id="UP001177744">
    <property type="component" value="Unassembled WGS sequence"/>
</dbReference>
<gene>
    <name evidence="3" type="ORF">QTO34_017675</name>
</gene>
<dbReference type="AlphaFoldDB" id="A0AA40I2A3"/>
<protein>
    <submittedName>
        <fullName evidence="3">Uncharacterized protein</fullName>
    </submittedName>
</protein>
<dbReference type="InterPro" id="IPR002957">
    <property type="entry name" value="Keratin_I"/>
</dbReference>
<sequence length="90" mass="10380">MQIEGLKGELAYLKQNHEEEISALRGQHPSSQTEELNREVAGHTEQLQIIKTEVTDLPLTLLGLKINLQSQFSIKPPWRNRRLSLEPSWH</sequence>
<dbReference type="Gene3D" id="1.20.5.1160">
    <property type="entry name" value="Vasodilator-stimulated phosphoprotein"/>
    <property type="match status" value="1"/>
</dbReference>
<dbReference type="GO" id="GO:0045109">
    <property type="term" value="P:intermediate filament organization"/>
    <property type="evidence" value="ECO:0007669"/>
    <property type="project" value="TreeGrafter"/>
</dbReference>
<dbReference type="GO" id="GO:0005882">
    <property type="term" value="C:intermediate filament"/>
    <property type="evidence" value="ECO:0007669"/>
    <property type="project" value="UniProtKB-KW"/>
</dbReference>
<keyword evidence="4" id="KW-1185">Reference proteome</keyword>
<evidence type="ECO:0000313" key="4">
    <source>
        <dbReference type="Proteomes" id="UP001177744"/>
    </source>
</evidence>
<evidence type="ECO:0000256" key="2">
    <source>
        <dbReference type="ARBA" id="ARBA00022744"/>
    </source>
</evidence>
<name>A0AA40I2A3_CNENI</name>
<dbReference type="GO" id="GO:0030855">
    <property type="term" value="P:epithelial cell differentiation"/>
    <property type="evidence" value="ECO:0007669"/>
    <property type="project" value="TreeGrafter"/>
</dbReference>
<comment type="caution">
    <text evidence="3">The sequence shown here is derived from an EMBL/GenBank/DDBJ whole genome shotgun (WGS) entry which is preliminary data.</text>
</comment>
<evidence type="ECO:0000313" key="3">
    <source>
        <dbReference type="EMBL" id="KAK1341271.1"/>
    </source>
</evidence>
<dbReference type="PANTHER" id="PTHR23239:SF14">
    <property type="entry name" value="KERATIN, TYPE I CYTOSKELETAL 19"/>
    <property type="match status" value="1"/>
</dbReference>
<reference evidence="3" key="1">
    <citation type="submission" date="2023-06" db="EMBL/GenBank/DDBJ databases">
        <title>Reference genome for the Northern bat (Eptesicus nilssonii), a most northern bat species.</title>
        <authorList>
            <person name="Laine V.N."/>
            <person name="Pulliainen A.T."/>
            <person name="Lilley T.M."/>
        </authorList>
    </citation>
    <scope>NUCLEOTIDE SEQUENCE</scope>
    <source>
        <strain evidence="3">BLF_Eptnil</strain>
        <tissue evidence="3">Kidney</tissue>
    </source>
</reference>